<proteinExistence type="predicted"/>
<dbReference type="EMBL" id="JAPFQL010000080">
    <property type="protein sequence ID" value="MDC5698703.1"/>
    <property type="molecule type" value="Genomic_DNA"/>
</dbReference>
<dbReference type="Gene3D" id="3.40.50.150">
    <property type="entry name" value="Vaccinia Virus protein VP39"/>
    <property type="match status" value="1"/>
</dbReference>
<comment type="caution">
    <text evidence="2">The sequence shown here is derived from an EMBL/GenBank/DDBJ whole genome shotgun (WGS) entry which is preliminary data.</text>
</comment>
<dbReference type="Pfam" id="PF08241">
    <property type="entry name" value="Methyltransf_11"/>
    <property type="match status" value="1"/>
</dbReference>
<dbReference type="Proteomes" id="UP001150259">
    <property type="component" value="Unassembled WGS sequence"/>
</dbReference>
<evidence type="ECO:0000259" key="1">
    <source>
        <dbReference type="Pfam" id="PF08241"/>
    </source>
</evidence>
<keyword evidence="2" id="KW-0808">Transferase</keyword>
<dbReference type="InterPro" id="IPR029063">
    <property type="entry name" value="SAM-dependent_MTases_sf"/>
</dbReference>
<dbReference type="GO" id="GO:0008168">
    <property type="term" value="F:methyltransferase activity"/>
    <property type="evidence" value="ECO:0007669"/>
    <property type="project" value="UniProtKB-KW"/>
</dbReference>
<accession>A0ABT5GKX2</accession>
<organism evidence="2 3">
    <name type="scientific">Intrasporangium calvum</name>
    <dbReference type="NCBI Taxonomy" id="53358"/>
    <lineage>
        <taxon>Bacteria</taxon>
        <taxon>Bacillati</taxon>
        <taxon>Actinomycetota</taxon>
        <taxon>Actinomycetes</taxon>
        <taxon>Micrococcales</taxon>
        <taxon>Intrasporangiaceae</taxon>
        <taxon>Intrasporangium</taxon>
    </lineage>
</organism>
<feature type="domain" description="Methyltransferase type 11" evidence="1">
    <location>
        <begin position="60"/>
        <end position="149"/>
    </location>
</feature>
<sequence>MLIDEEMQDEFGTMAAWTREAVERLGPDHAIPAACRGSGRPSGLDWLLDRMEVERGARLLDVGAGLGGPAAYAREQAGILPVCLEPMRPAAGASAALFDLPSLVAEGARLPIADGSFRLAWSLGTLCTTDEKAVWLAELRRVLEDGARLGLLVVMATGESFEVPWGNAFPSSQELTTLLTAAGFTVRDEAWTDDLAPTPERWERLEDEVQSAVREAHGADARYATVQDQERRMGQLVEAGRVRGRLLVATVVGPSTSSTG</sequence>
<name>A0ABT5GKX2_9MICO</name>
<protein>
    <submittedName>
        <fullName evidence="2">Class I SAM-dependent methyltransferase</fullName>
    </submittedName>
</protein>
<keyword evidence="2" id="KW-0489">Methyltransferase</keyword>
<dbReference type="GO" id="GO:0032259">
    <property type="term" value="P:methylation"/>
    <property type="evidence" value="ECO:0007669"/>
    <property type="project" value="UniProtKB-KW"/>
</dbReference>
<keyword evidence="3" id="KW-1185">Reference proteome</keyword>
<evidence type="ECO:0000313" key="2">
    <source>
        <dbReference type="EMBL" id="MDC5698703.1"/>
    </source>
</evidence>
<dbReference type="InterPro" id="IPR013216">
    <property type="entry name" value="Methyltransf_11"/>
</dbReference>
<gene>
    <name evidence="2" type="ORF">OO014_15715</name>
</gene>
<dbReference type="SUPFAM" id="SSF53335">
    <property type="entry name" value="S-adenosyl-L-methionine-dependent methyltransferases"/>
    <property type="match status" value="1"/>
</dbReference>
<evidence type="ECO:0000313" key="3">
    <source>
        <dbReference type="Proteomes" id="UP001150259"/>
    </source>
</evidence>
<reference evidence="2 3" key="1">
    <citation type="submission" date="2022-11" db="EMBL/GenBank/DDBJ databases">
        <title>Anaerobic phenanthrene biodegradation by a DNRA strain PheN6.</title>
        <authorList>
            <person name="Zhang Z."/>
        </authorList>
    </citation>
    <scope>NUCLEOTIDE SEQUENCE [LARGE SCALE GENOMIC DNA]</scope>
    <source>
        <strain evidence="2 3">PheN6</strain>
    </source>
</reference>
<dbReference type="RefSeq" id="WP_272463270.1">
    <property type="nucleotide sequence ID" value="NZ_JAPFQL010000080.1"/>
</dbReference>